<proteinExistence type="predicted"/>
<dbReference type="AlphaFoldDB" id="A0A0P6W521"/>
<evidence type="ECO:0000313" key="2">
    <source>
        <dbReference type="EMBL" id="KPL60822.1"/>
    </source>
</evidence>
<dbReference type="RefSeq" id="WP_060670891.1">
    <property type="nucleotide sequence ID" value="NZ_LIXZ01000002.1"/>
</dbReference>
<organism evidence="2 3">
    <name type="scientific">Rossellomorea vietnamensis</name>
    <dbReference type="NCBI Taxonomy" id="218284"/>
    <lineage>
        <taxon>Bacteria</taxon>
        <taxon>Bacillati</taxon>
        <taxon>Bacillota</taxon>
        <taxon>Bacilli</taxon>
        <taxon>Bacillales</taxon>
        <taxon>Bacillaceae</taxon>
        <taxon>Rossellomorea</taxon>
    </lineage>
</organism>
<name>A0A0P6W521_9BACI</name>
<evidence type="ECO:0000313" key="3">
    <source>
        <dbReference type="Proteomes" id="UP000050398"/>
    </source>
</evidence>
<dbReference type="Proteomes" id="UP000050398">
    <property type="component" value="Unassembled WGS sequence"/>
</dbReference>
<dbReference type="OrthoDB" id="2697527at2"/>
<protein>
    <submittedName>
        <fullName evidence="2">Uncharacterized protein</fullName>
    </submittedName>
</protein>
<feature type="transmembrane region" description="Helical" evidence="1">
    <location>
        <begin position="53"/>
        <end position="70"/>
    </location>
</feature>
<sequence length="390" mass="44219">MIYLFSLLALILLLPILYFIPIGISNKGKLLIAGVSFGLTLLGLVASTLYPMWAIGLMLLALLTILSFMMEQRFGGLLAVAAGPDPDGNDSQWHEIHEQGVFKADLHNDIEVANEASKVKDEDEMVSVEELVDEVEPRDSKEEDTVHSEEATATLEDIEPLLEHDEILLGQVDTEIESTQVQQDESEWFIENANELNEVPDATEEDIGLFEGDLSEIESMINEPDETAVEEAEEPEICMEDIAEIIDESAGSVAEELEEPVIAGEDADLEGTVEEKEELLAGADSIDELPKRTRIMREVMKTMIEQITLSQSLLTTDQMENMIKHYLHPSLHDQDYYTFARILMDHYISTEQYEDLDMFIKGIQERFREYPYITMDLDQTKEYAWEMARN</sequence>
<keyword evidence="1" id="KW-1133">Transmembrane helix</keyword>
<dbReference type="EMBL" id="LIXZ01000002">
    <property type="protein sequence ID" value="KPL60822.1"/>
    <property type="molecule type" value="Genomic_DNA"/>
</dbReference>
<gene>
    <name evidence="2" type="ORF">AM506_03530</name>
</gene>
<dbReference type="PATRIC" id="fig|218284.4.peg.748"/>
<keyword evidence="1" id="KW-0812">Transmembrane</keyword>
<accession>A0A0P6W521</accession>
<evidence type="ECO:0000256" key="1">
    <source>
        <dbReference type="SAM" id="Phobius"/>
    </source>
</evidence>
<keyword evidence="1" id="KW-0472">Membrane</keyword>
<reference evidence="2 3" key="1">
    <citation type="submission" date="2015-08" db="EMBL/GenBank/DDBJ databases">
        <title>Draft Genome Sequence of Bacillus vietnamensis UCD-SED5.</title>
        <authorList>
            <person name="Lee R.D."/>
            <person name="Jospin G."/>
            <person name="Lang J.M."/>
            <person name="Coil D.A."/>
            <person name="Eisen J.A."/>
        </authorList>
    </citation>
    <scope>NUCLEOTIDE SEQUENCE [LARGE SCALE GENOMIC DNA]</scope>
    <source>
        <strain evidence="2 3">UCD-SED5</strain>
    </source>
</reference>
<comment type="caution">
    <text evidence="2">The sequence shown here is derived from an EMBL/GenBank/DDBJ whole genome shotgun (WGS) entry which is preliminary data.</text>
</comment>